<organism evidence="1 2">
    <name type="scientific">Atopobium minutum 10063974</name>
    <dbReference type="NCBI Taxonomy" id="997872"/>
    <lineage>
        <taxon>Bacteria</taxon>
        <taxon>Bacillati</taxon>
        <taxon>Actinomycetota</taxon>
        <taxon>Coriobacteriia</taxon>
        <taxon>Coriobacteriales</taxon>
        <taxon>Atopobiaceae</taxon>
        <taxon>Atopobium</taxon>
    </lineage>
</organism>
<dbReference type="EMBL" id="AGXC01000001">
    <property type="protein sequence ID" value="EMZ42657.1"/>
    <property type="molecule type" value="Genomic_DNA"/>
</dbReference>
<dbReference type="PATRIC" id="fig|997872.3.peg.215"/>
<proteinExistence type="predicted"/>
<gene>
    <name evidence="1" type="ORF">HMPREF1091_00215</name>
</gene>
<protein>
    <submittedName>
        <fullName evidence="1">Uncharacterized protein</fullName>
    </submittedName>
</protein>
<dbReference type="AlphaFoldDB" id="N2BLM4"/>
<dbReference type="OrthoDB" id="3186698at2"/>
<dbReference type="Proteomes" id="UP000012651">
    <property type="component" value="Unassembled WGS sequence"/>
</dbReference>
<accession>N2BLM4</accession>
<dbReference type="HOGENOM" id="CLU_2178390_0_0_11"/>
<evidence type="ECO:0000313" key="1">
    <source>
        <dbReference type="EMBL" id="EMZ42657.1"/>
    </source>
</evidence>
<reference evidence="1 2" key="1">
    <citation type="submission" date="2013-03" db="EMBL/GenBank/DDBJ databases">
        <title>The Genome Sequence of Atopobium minutum 10063974.</title>
        <authorList>
            <consortium name="The Broad Institute Genome Sequencing Platform"/>
            <person name="Earl A."/>
            <person name="Ward D."/>
            <person name="Feldgarden M."/>
            <person name="Gevers D."/>
            <person name="Lambert T."/>
            <person name="Marvaud J.-C."/>
            <person name="Courvalin P."/>
            <person name="Walker B."/>
            <person name="Young S.K."/>
            <person name="Zeng Q."/>
            <person name="Gargeya S."/>
            <person name="Fitzgerald M."/>
            <person name="Haas B."/>
            <person name="Abouelleil A."/>
            <person name="Alvarado L."/>
            <person name="Arachchi H.M."/>
            <person name="Berlin A.M."/>
            <person name="Chapman S.B."/>
            <person name="Dewar J."/>
            <person name="Goldberg J."/>
            <person name="Griggs A."/>
            <person name="Gujja S."/>
            <person name="Hansen M."/>
            <person name="Howarth C."/>
            <person name="Imamovic A."/>
            <person name="Larimer J."/>
            <person name="McCowan C."/>
            <person name="Murphy C."/>
            <person name="Neiman D."/>
            <person name="Pearson M."/>
            <person name="Priest M."/>
            <person name="Roberts A."/>
            <person name="Saif S."/>
            <person name="Shea T."/>
            <person name="Sisk P."/>
            <person name="Sykes S."/>
            <person name="Wortman J."/>
            <person name="Nusbaum C."/>
            <person name="Birren B."/>
        </authorList>
    </citation>
    <scope>NUCLEOTIDE SEQUENCE [LARGE SCALE GENOMIC DNA]</scope>
    <source>
        <strain evidence="1 2">10063974</strain>
    </source>
</reference>
<dbReference type="RefSeq" id="WP_002562990.1">
    <property type="nucleotide sequence ID" value="NZ_KB822533.1"/>
</dbReference>
<name>N2BLM4_9ACTN</name>
<evidence type="ECO:0000313" key="2">
    <source>
        <dbReference type="Proteomes" id="UP000012651"/>
    </source>
</evidence>
<keyword evidence="2" id="KW-1185">Reference proteome</keyword>
<comment type="caution">
    <text evidence="1">The sequence shown here is derived from an EMBL/GenBank/DDBJ whole genome shotgun (WGS) entry which is preliminary data.</text>
</comment>
<sequence>MTNSLSEQRQEVAERLRREASGNEILFLRFFSTALVDAIELNYKKLSSFNDTLISLADLIDPTCHDFGGMEGTNGEDYEFACSACGYRSSINDPYYCPHCGARVVSDDE</sequence>